<accession>A0A6G1T6V3</accession>
<reference evidence="1 2" key="1">
    <citation type="submission" date="2019-10" db="EMBL/GenBank/DDBJ databases">
        <title>Comparative genomics of sulfur disproportionating microorganisms.</title>
        <authorList>
            <person name="Ward L.M."/>
            <person name="Bertran E."/>
            <person name="Johnston D."/>
        </authorList>
    </citation>
    <scope>NUCLEOTIDE SEQUENCE [LARGE SCALE GENOMIC DNA]</scope>
    <source>
        <strain evidence="1 2">DSM 3772</strain>
    </source>
</reference>
<comment type="caution">
    <text evidence="1">The sequence shown here is derived from an EMBL/GenBank/DDBJ whole genome shotgun (WGS) entry which is preliminary data.</text>
</comment>
<dbReference type="EMBL" id="WHYS01000008">
    <property type="protein sequence ID" value="MQL56605.1"/>
    <property type="molecule type" value="Genomic_DNA"/>
</dbReference>
<organism evidence="1 2">
    <name type="scientific">Acidianus ambivalens</name>
    <name type="common">Desulfurolobus ambivalens</name>
    <dbReference type="NCBI Taxonomy" id="2283"/>
    <lineage>
        <taxon>Archaea</taxon>
        <taxon>Thermoproteota</taxon>
        <taxon>Thermoprotei</taxon>
        <taxon>Sulfolobales</taxon>
        <taxon>Sulfolobaceae</taxon>
        <taxon>Acidianus</taxon>
    </lineage>
</organism>
<gene>
    <name evidence="1" type="ORF">GFB69_13140</name>
</gene>
<dbReference type="AlphaFoldDB" id="A0A6G1T6V3"/>
<proteinExistence type="predicted"/>
<evidence type="ECO:0000313" key="1">
    <source>
        <dbReference type="EMBL" id="MQL56605.1"/>
    </source>
</evidence>
<sequence length="88" mass="10364">MSEKLDRILGILNKKVKTTRDLDSLYDKMKDSLGYVRIDNLRRELGMSLEEFLSTFGDYIEKHYELIPGGDEGFIRNGVRYGIIRRKY</sequence>
<dbReference type="Proteomes" id="UP000474054">
    <property type="component" value="Unassembled WGS sequence"/>
</dbReference>
<name>A0A6G1T6V3_ACIAM</name>
<protein>
    <submittedName>
        <fullName evidence="1">PepK</fullName>
    </submittedName>
</protein>
<evidence type="ECO:0000313" key="2">
    <source>
        <dbReference type="Proteomes" id="UP000474054"/>
    </source>
</evidence>